<evidence type="ECO:0008006" key="4">
    <source>
        <dbReference type="Google" id="ProtNLM"/>
    </source>
</evidence>
<proteinExistence type="predicted"/>
<feature type="transmembrane region" description="Helical" evidence="1">
    <location>
        <begin position="207"/>
        <end position="226"/>
    </location>
</feature>
<dbReference type="EMBL" id="JBHSRF010000060">
    <property type="protein sequence ID" value="MFC6085341.1"/>
    <property type="molecule type" value="Genomic_DNA"/>
</dbReference>
<dbReference type="SUPFAM" id="SSF52540">
    <property type="entry name" value="P-loop containing nucleoside triphosphate hydrolases"/>
    <property type="match status" value="1"/>
</dbReference>
<evidence type="ECO:0000313" key="2">
    <source>
        <dbReference type="EMBL" id="MFC6085341.1"/>
    </source>
</evidence>
<keyword evidence="1" id="KW-1133">Transmembrane helix</keyword>
<evidence type="ECO:0000313" key="3">
    <source>
        <dbReference type="Proteomes" id="UP001596137"/>
    </source>
</evidence>
<organism evidence="2 3">
    <name type="scientific">Sphaerisporangium aureirubrum</name>
    <dbReference type="NCBI Taxonomy" id="1544736"/>
    <lineage>
        <taxon>Bacteria</taxon>
        <taxon>Bacillati</taxon>
        <taxon>Actinomycetota</taxon>
        <taxon>Actinomycetes</taxon>
        <taxon>Streptosporangiales</taxon>
        <taxon>Streptosporangiaceae</taxon>
        <taxon>Sphaerisporangium</taxon>
    </lineage>
</organism>
<reference evidence="3" key="1">
    <citation type="journal article" date="2019" name="Int. J. Syst. Evol. Microbiol.">
        <title>The Global Catalogue of Microorganisms (GCM) 10K type strain sequencing project: providing services to taxonomists for standard genome sequencing and annotation.</title>
        <authorList>
            <consortium name="The Broad Institute Genomics Platform"/>
            <consortium name="The Broad Institute Genome Sequencing Center for Infectious Disease"/>
            <person name="Wu L."/>
            <person name="Ma J."/>
        </authorList>
    </citation>
    <scope>NUCLEOTIDE SEQUENCE [LARGE SCALE GENOMIC DNA]</scope>
    <source>
        <strain evidence="3">JCM 30346</strain>
    </source>
</reference>
<keyword evidence="3" id="KW-1185">Reference proteome</keyword>
<sequence length="677" mass="73281">MVIDERDEVFAELVGDVLDESELTAAMARTQAPSSADLRARAWARRDMLLGHARAAEEEYREAVDGVRRMEGTRRLALWVAWIGGAFSLLIALAASVVEAWDSDLNKALTERRPLSAVTVLSGAAGLFFAMVFMAALVATVTFHLYRLSRGVRAKEAPALARRYSGTVLAAVVTAALLVNVGASRSGVLTWQLVQGRAAGEHDRYDWGFPAGLAVALLFVLPYLLLVRVSGGAGVRVWRAGFLDADRAAVDRSRAAWRDALSEALRGFLRAEIGAYVDRRYAMTLELDDAPGLRQVRGLGFHVSTAAEETLLVVAGGMDGGSIALSGPRGVGKTDLLHAFCLDGTDRLGLVMAAPVVYERREFMLGLFAELCRLAISSELAAGTQAAGHLQWIQYLQTRTDESGVAAGWGPFGVSAKRGASHTRQPLTYLEIVDTLKAFLTEIASELTTGKLHPRGLVVGIDELDRIDPAHRARDFINELKVVFDVPCCLFLLSISDEALREADLAPVGHRDVFDSAIDEIIRVHPLDLATATRLLDTRAVGIPAPFTALFHSLSGGMPRDLLRTARAAAALVTAGRPGPLQEITRALLAREAARLVNDHDAPSSVRHVFLRTLEEIFTHTLTKDHVLKASDPSFEGSFDTLARTRRDIGVADDRAARALGEIRRAWGLPEGASGQW</sequence>
<gene>
    <name evidence="2" type="ORF">ACFP1K_29535</name>
</gene>
<evidence type="ECO:0000256" key="1">
    <source>
        <dbReference type="SAM" id="Phobius"/>
    </source>
</evidence>
<keyword evidence="1" id="KW-0812">Transmembrane</keyword>
<feature type="transmembrane region" description="Helical" evidence="1">
    <location>
        <begin position="76"/>
        <end position="98"/>
    </location>
</feature>
<accession>A0ABW1NQF2</accession>
<dbReference type="RefSeq" id="WP_380759373.1">
    <property type="nucleotide sequence ID" value="NZ_JBHSRF010000060.1"/>
</dbReference>
<dbReference type="InterPro" id="IPR027417">
    <property type="entry name" value="P-loop_NTPase"/>
</dbReference>
<name>A0ABW1NQF2_9ACTN</name>
<feature type="transmembrane region" description="Helical" evidence="1">
    <location>
        <begin position="118"/>
        <end position="146"/>
    </location>
</feature>
<keyword evidence="1" id="KW-0472">Membrane</keyword>
<comment type="caution">
    <text evidence="2">The sequence shown here is derived from an EMBL/GenBank/DDBJ whole genome shotgun (WGS) entry which is preliminary data.</text>
</comment>
<feature type="transmembrane region" description="Helical" evidence="1">
    <location>
        <begin position="167"/>
        <end position="187"/>
    </location>
</feature>
<protein>
    <recommendedName>
        <fullName evidence="4">KAP NTPase domain-containing protein</fullName>
    </recommendedName>
</protein>
<dbReference type="Proteomes" id="UP001596137">
    <property type="component" value="Unassembled WGS sequence"/>
</dbReference>